<evidence type="ECO:0000313" key="2">
    <source>
        <dbReference type="EMBL" id="SEW19490.1"/>
    </source>
</evidence>
<protein>
    <recommendedName>
        <fullName evidence="4">MG2 domain-containing protein</fullName>
    </recommendedName>
</protein>
<proteinExistence type="predicted"/>
<evidence type="ECO:0000313" key="3">
    <source>
        <dbReference type="Proteomes" id="UP000199373"/>
    </source>
</evidence>
<feature type="signal peptide" evidence="1">
    <location>
        <begin position="1"/>
        <end position="20"/>
    </location>
</feature>
<organism evidence="2 3">
    <name type="scientific">Prevotella aff. ruminicola Tc2-24</name>
    <dbReference type="NCBI Taxonomy" id="81582"/>
    <lineage>
        <taxon>Bacteria</taxon>
        <taxon>Pseudomonadati</taxon>
        <taxon>Bacteroidota</taxon>
        <taxon>Bacteroidia</taxon>
        <taxon>Bacteroidales</taxon>
        <taxon>Prevotellaceae</taxon>
        <taxon>Prevotella</taxon>
    </lineage>
</organism>
<sequence length="746" mass="85032">MKSVAISILSMMFWVCQVTAQTTDMLYIFPNKDIYETGEDMWFKAYLMDRQTLALSDRSQTLYLQVRSETGKVVWSEKYPLTSGRGDGHIYIGENWLQEEYYLEGYTRSSFTTDSTTAIHPRRIRVVDRVTQMDSISSEAVKRDSIERQTTKHRFDLFPEGGQLIDGINTIVAFKATYGKGFPEDISGKVMEDDREITAIRSLHDGMGMFAITPRWGKDYKVILSDGRTYPLPAIERTGMGLRVLRNNESGITIVVSASDTIARPFTILAKIRGMLCCTAKGVVKGQQIVRMPKERFPMQGIAEITLTVGDNLFPVAERLVYVNPIQRLNITAHTDRQQYNRRDEGKVCLRVTDHGGKPLKAELAVSIFDKAYLYLPGHENILSHCYLSEEIRGNIFNPSYYFDERNEDRLQALNLLLMTQGWRRYVWDKEPAQGRPLLTDGVSGKDLVARTQFIQVFSPQSDTCLVMSDSIGRFEIIPAMMDAMRGNIYLKPMAKSPKPKLSLVNPFDSISYHQQGRPRYLPQNHIFETANGERDITNAFGTVVLKDVYVTAKRRSPYRDKVTGYLDSLAIMASGEWVCKHGGQMYLNDYHGYSHHPEGCPITIYSGKRIVPRRGETYQLIKYVPIGSDGRWIVDMNDPPHDIVYNGPQYTEEELLKKYGMSKAQGYYPRREFYEPDALDLSSPTPDPRNSLQWKPAILTDENGKADITFTASDVNTEFIGIIEAIDGTGLMDYQTFTFRIIRNK</sequence>
<evidence type="ECO:0000256" key="1">
    <source>
        <dbReference type="SAM" id="SignalP"/>
    </source>
</evidence>
<dbReference type="Proteomes" id="UP000199373">
    <property type="component" value="Unassembled WGS sequence"/>
</dbReference>
<dbReference type="EMBL" id="FOIQ01000005">
    <property type="protein sequence ID" value="SEW19490.1"/>
    <property type="molecule type" value="Genomic_DNA"/>
</dbReference>
<reference evidence="2 3" key="1">
    <citation type="submission" date="2016-10" db="EMBL/GenBank/DDBJ databases">
        <authorList>
            <person name="de Groot N.N."/>
        </authorList>
    </citation>
    <scope>NUCLEOTIDE SEQUENCE [LARGE SCALE GENOMIC DNA]</scope>
    <source>
        <strain evidence="2 3">TC2-24</strain>
    </source>
</reference>
<keyword evidence="1" id="KW-0732">Signal</keyword>
<evidence type="ECO:0008006" key="4">
    <source>
        <dbReference type="Google" id="ProtNLM"/>
    </source>
</evidence>
<gene>
    <name evidence="2" type="ORF">SAMN04487850_2050</name>
</gene>
<accession>A0A1I0PYF5</accession>
<feature type="chain" id="PRO_5011778282" description="MG2 domain-containing protein" evidence="1">
    <location>
        <begin position="21"/>
        <end position="746"/>
    </location>
</feature>
<keyword evidence="3" id="KW-1185">Reference proteome</keyword>
<dbReference type="AlphaFoldDB" id="A0A1I0PYF5"/>
<name>A0A1I0PYF5_9BACT</name>